<feature type="compositionally biased region" description="Acidic residues" evidence="5">
    <location>
        <begin position="1757"/>
        <end position="1771"/>
    </location>
</feature>
<evidence type="ECO:0000259" key="6">
    <source>
        <dbReference type="PROSITE" id="PS50016"/>
    </source>
</evidence>
<dbReference type="Pfam" id="PF00628">
    <property type="entry name" value="PHD"/>
    <property type="match status" value="1"/>
</dbReference>
<dbReference type="CDD" id="cd15543">
    <property type="entry name" value="PHD_RSF1"/>
    <property type="match status" value="1"/>
</dbReference>
<feature type="compositionally biased region" description="Basic and acidic residues" evidence="5">
    <location>
        <begin position="1934"/>
        <end position="1948"/>
    </location>
</feature>
<feature type="compositionally biased region" description="Basic residues" evidence="5">
    <location>
        <begin position="1220"/>
        <end position="1234"/>
    </location>
</feature>
<feature type="compositionally biased region" description="Low complexity" evidence="5">
    <location>
        <begin position="2276"/>
        <end position="2290"/>
    </location>
</feature>
<feature type="region of interest" description="Disordered" evidence="5">
    <location>
        <begin position="688"/>
        <end position="721"/>
    </location>
</feature>
<feature type="compositionally biased region" description="Polar residues" evidence="5">
    <location>
        <begin position="616"/>
        <end position="627"/>
    </location>
</feature>
<feature type="compositionally biased region" description="Acidic residues" evidence="5">
    <location>
        <begin position="1461"/>
        <end position="1470"/>
    </location>
</feature>
<feature type="compositionally biased region" description="Acidic residues" evidence="5">
    <location>
        <begin position="1740"/>
        <end position="1749"/>
    </location>
</feature>
<dbReference type="GO" id="GO:0042393">
    <property type="term" value="F:histone binding"/>
    <property type="evidence" value="ECO:0007669"/>
    <property type="project" value="TreeGrafter"/>
</dbReference>
<feature type="compositionally biased region" description="Acidic residues" evidence="5">
    <location>
        <begin position="1404"/>
        <end position="1423"/>
    </location>
</feature>
<feature type="compositionally biased region" description="Low complexity" evidence="5">
    <location>
        <begin position="1583"/>
        <end position="1593"/>
    </location>
</feature>
<feature type="compositionally biased region" description="Polar residues" evidence="5">
    <location>
        <begin position="2304"/>
        <end position="2313"/>
    </location>
</feature>
<feature type="compositionally biased region" description="Basic and acidic residues" evidence="5">
    <location>
        <begin position="1312"/>
        <end position="1346"/>
    </location>
</feature>
<feature type="compositionally biased region" description="Basic and acidic residues" evidence="5">
    <location>
        <begin position="767"/>
        <end position="781"/>
    </location>
</feature>
<dbReference type="GO" id="GO:0045892">
    <property type="term" value="P:negative regulation of DNA-templated transcription"/>
    <property type="evidence" value="ECO:0007669"/>
    <property type="project" value="TreeGrafter"/>
</dbReference>
<feature type="region of interest" description="Disordered" evidence="5">
    <location>
        <begin position="1667"/>
        <end position="2034"/>
    </location>
</feature>
<feature type="compositionally biased region" description="Basic and acidic residues" evidence="5">
    <location>
        <begin position="870"/>
        <end position="885"/>
    </location>
</feature>
<feature type="compositionally biased region" description="Polar residues" evidence="5">
    <location>
        <begin position="918"/>
        <end position="927"/>
    </location>
</feature>
<dbReference type="InterPro" id="IPR011011">
    <property type="entry name" value="Znf_FYVE_PHD"/>
</dbReference>
<feature type="domain" description="PHD-type" evidence="6">
    <location>
        <begin position="1473"/>
        <end position="1523"/>
    </location>
</feature>
<protein>
    <recommendedName>
        <fullName evidence="6">PHD-type domain-containing protein</fullName>
    </recommendedName>
</protein>
<feature type="compositionally biased region" description="Basic and acidic residues" evidence="5">
    <location>
        <begin position="852"/>
        <end position="862"/>
    </location>
</feature>
<feature type="compositionally biased region" description="Basic and acidic residues" evidence="5">
    <location>
        <begin position="1960"/>
        <end position="1989"/>
    </location>
</feature>
<feature type="compositionally biased region" description="Polar residues" evidence="5">
    <location>
        <begin position="253"/>
        <end position="264"/>
    </location>
</feature>
<organism evidence="7">
    <name type="scientific">Cuerna arida</name>
    <dbReference type="NCBI Taxonomy" id="1464854"/>
    <lineage>
        <taxon>Eukaryota</taxon>
        <taxon>Metazoa</taxon>
        <taxon>Ecdysozoa</taxon>
        <taxon>Arthropoda</taxon>
        <taxon>Hexapoda</taxon>
        <taxon>Insecta</taxon>
        <taxon>Pterygota</taxon>
        <taxon>Neoptera</taxon>
        <taxon>Paraneoptera</taxon>
        <taxon>Hemiptera</taxon>
        <taxon>Auchenorrhyncha</taxon>
        <taxon>Membracoidea</taxon>
        <taxon>Cicadellidae</taxon>
        <taxon>Cicadellinae</taxon>
        <taxon>Proconiini</taxon>
        <taxon>Cuerna</taxon>
    </lineage>
</organism>
<feature type="compositionally biased region" description="Acidic residues" evidence="5">
    <location>
        <begin position="1696"/>
        <end position="1713"/>
    </location>
</feature>
<dbReference type="GO" id="GO:0008270">
    <property type="term" value="F:zinc ion binding"/>
    <property type="evidence" value="ECO:0007669"/>
    <property type="project" value="UniProtKB-KW"/>
</dbReference>
<evidence type="ECO:0000256" key="5">
    <source>
        <dbReference type="SAM" id="MobiDB-lite"/>
    </source>
</evidence>
<evidence type="ECO:0000256" key="1">
    <source>
        <dbReference type="ARBA" id="ARBA00022723"/>
    </source>
</evidence>
<dbReference type="EMBL" id="GECZ01020218">
    <property type="protein sequence ID" value="JAS49551.1"/>
    <property type="molecule type" value="Transcribed_RNA"/>
</dbReference>
<keyword evidence="3" id="KW-0862">Zinc</keyword>
<dbReference type="InterPro" id="IPR028938">
    <property type="entry name" value="Rsf1-like"/>
</dbReference>
<feature type="compositionally biased region" description="Basic residues" evidence="5">
    <location>
        <begin position="2356"/>
        <end position="2365"/>
    </location>
</feature>
<dbReference type="InterPro" id="IPR019787">
    <property type="entry name" value="Znf_PHD-finger"/>
</dbReference>
<dbReference type="PANTHER" id="PTHR14296">
    <property type="entry name" value="REMODELING AND SPACING FACTOR 1"/>
    <property type="match status" value="1"/>
</dbReference>
<feature type="compositionally biased region" description="Acidic residues" evidence="5">
    <location>
        <begin position="1949"/>
        <end position="1959"/>
    </location>
</feature>
<feature type="compositionally biased region" description="Pro residues" evidence="5">
    <location>
        <begin position="2396"/>
        <end position="2425"/>
    </location>
</feature>
<feature type="region of interest" description="Disordered" evidence="5">
    <location>
        <begin position="2160"/>
        <end position="2228"/>
    </location>
</feature>
<evidence type="ECO:0000256" key="4">
    <source>
        <dbReference type="PROSITE-ProRule" id="PRU00146"/>
    </source>
</evidence>
<dbReference type="PANTHER" id="PTHR14296:SF16">
    <property type="entry name" value="REMODELING AND SPACING FACTOR 1"/>
    <property type="match status" value="1"/>
</dbReference>
<feature type="compositionally biased region" description="Basic residues" evidence="5">
    <location>
        <begin position="1870"/>
        <end position="1880"/>
    </location>
</feature>
<feature type="compositionally biased region" description="Polar residues" evidence="5">
    <location>
        <begin position="2164"/>
        <end position="2179"/>
    </location>
</feature>
<dbReference type="InterPro" id="IPR019786">
    <property type="entry name" value="Zinc_finger_PHD-type_CS"/>
</dbReference>
<keyword evidence="1" id="KW-0479">Metal-binding</keyword>
<feature type="compositionally biased region" description="Basic residues" evidence="5">
    <location>
        <begin position="1173"/>
        <end position="1188"/>
    </location>
</feature>
<feature type="compositionally biased region" description="Polar residues" evidence="5">
    <location>
        <begin position="224"/>
        <end position="241"/>
    </location>
</feature>
<feature type="compositionally biased region" description="Basic and acidic residues" evidence="5">
    <location>
        <begin position="1087"/>
        <end position="1104"/>
    </location>
</feature>
<feature type="compositionally biased region" description="Basic and acidic residues" evidence="5">
    <location>
        <begin position="1111"/>
        <end position="1127"/>
    </location>
</feature>
<keyword evidence="2 4" id="KW-0863">Zinc-finger</keyword>
<feature type="region of interest" description="Disordered" evidence="5">
    <location>
        <begin position="758"/>
        <end position="1473"/>
    </location>
</feature>
<evidence type="ECO:0000256" key="3">
    <source>
        <dbReference type="ARBA" id="ARBA00022833"/>
    </source>
</evidence>
<evidence type="ECO:0000256" key="2">
    <source>
        <dbReference type="ARBA" id="ARBA00022771"/>
    </source>
</evidence>
<feature type="compositionally biased region" description="Basic residues" evidence="5">
    <location>
        <begin position="948"/>
        <end position="965"/>
    </location>
</feature>
<feature type="compositionally biased region" description="Basic and acidic residues" evidence="5">
    <location>
        <begin position="708"/>
        <end position="721"/>
    </location>
</feature>
<feature type="compositionally biased region" description="Acidic residues" evidence="5">
    <location>
        <begin position="2187"/>
        <end position="2223"/>
    </location>
</feature>
<feature type="compositionally biased region" description="Polar residues" evidence="5">
    <location>
        <begin position="688"/>
        <end position="707"/>
    </location>
</feature>
<feature type="compositionally biased region" description="Basic residues" evidence="5">
    <location>
        <begin position="1835"/>
        <end position="1855"/>
    </location>
</feature>
<dbReference type="InterPro" id="IPR001965">
    <property type="entry name" value="Znf_PHD"/>
</dbReference>
<name>A0A1B6FH68_9HEMI</name>
<dbReference type="SMART" id="SM00249">
    <property type="entry name" value="PHD"/>
    <property type="match status" value="1"/>
</dbReference>
<feature type="compositionally biased region" description="Basic and acidic residues" evidence="5">
    <location>
        <begin position="824"/>
        <end position="837"/>
    </location>
</feature>
<feature type="region of interest" description="Disordered" evidence="5">
    <location>
        <begin position="1564"/>
        <end position="1612"/>
    </location>
</feature>
<feature type="compositionally biased region" description="Basic and acidic residues" evidence="5">
    <location>
        <begin position="242"/>
        <end position="252"/>
    </location>
</feature>
<feature type="compositionally biased region" description="Basic residues" evidence="5">
    <location>
        <begin position="1347"/>
        <end position="1357"/>
    </location>
</feature>
<feature type="compositionally biased region" description="Pro residues" evidence="5">
    <location>
        <begin position="2484"/>
        <end position="2506"/>
    </location>
</feature>
<feature type="compositionally biased region" description="Gly residues" evidence="5">
    <location>
        <begin position="2436"/>
        <end position="2450"/>
    </location>
</feature>
<feature type="compositionally biased region" description="Basic residues" evidence="5">
    <location>
        <begin position="1052"/>
        <end position="1078"/>
    </location>
</feature>
<feature type="compositionally biased region" description="Basic residues" evidence="5">
    <location>
        <begin position="1374"/>
        <end position="1385"/>
    </location>
</feature>
<feature type="region of interest" description="Disordered" evidence="5">
    <location>
        <begin position="597"/>
        <end position="627"/>
    </location>
</feature>
<feature type="compositionally biased region" description="Low complexity" evidence="5">
    <location>
        <begin position="2544"/>
        <end position="2556"/>
    </location>
</feature>
<proteinExistence type="predicted"/>
<dbReference type="PROSITE" id="PS50016">
    <property type="entry name" value="ZF_PHD_2"/>
    <property type="match status" value="1"/>
</dbReference>
<sequence>MATEKESSCQDICANDPNFAIICSFFDRFAISCGITHPTFLELQEMIENPIDVPTELVELHVKLLRKIRKSVSAEKWEKALVKFCHSYYCSEDGWELERCGYKKCKVPIKLRILKNLLDAQFDLNVKFKNDINKLTAEELRTEPLGRDKVGQSYWCQFDSAANVRVYKEDQDEETWKLVAKDREGLVDLITQLSSGEELLGLELINEDSNSQEVEKPIIDTGQVELSTSEENTADNTSSTDSKTEHSVKQEDNSNSGSSQQNVPCINEDNNDRKSFELNLQSSTTSCKTGINETDNSCTAAKVDNKGMNLCSTDAEDVDSKELVEKDFIKSVENIKNTDSKPLIPSSATTQDDGFGETILSSTKSLESANHDDLKNFVENYSKNAHTEEINLLQQSKECKSNSTTTNSSITEKTEDGSNLKHIIPKDDVIIKTDLPVTTEDSTKSHTPETCNINVAEEIKQRSLFKSNISSLFKGKIGKSSSGSKLDQIFSRKLEQSNVSSVIDQSFKSTTKLLSSNITNKHEKELHSTIPTDKASVPTVDNEDCSVYIEPNSKRKPDEAVIDEQPLKKQCVEAESNDDEVGEEIEEPVMIIMGEGLGRECDTGNPGREEDDVTTEKISNSSRDSDLNIINKQKQTSSNSQVSNFENCDEDLKFKNLDSTIGKLNNGIAENKSPEDAHEKSIEEQLSDLTGESFSPKTNDLPNINCNNEKHDDVLSSKQTEKGVRRKSFECTYSVDNESVPPEAKKTKVVLDDILGCLNDNSSNDVGENKFSSEEATKENDSNTVSNNILAKESESNASRNTETSPNINKSEKNDLVKEEDEVNEIKTSKQIIDVHKNPTVKDSTSQKPKNHVPDDRNEELQQNKFNDIQTDKEKENSNLNEKLEQNCNTTKETSLNNSEQLAKISLENGSDNEEVKNTISEQVEQNSLEEDIVGKKKKSSNKSTSRATKKSVKNSRKKNSKRKNVLAPNAEANNTSDDKALVSTGDSFKTKSVEDEILDDKENDSKKLTKDKTCDEEVKTDKVNNHSQKTHNETNIEEPLSPKVENDSSPNKKKSNQKKSPSKRRKLFTPKSRKRTNKNQIAVTEKATKDNGRENEENSHENSFEEQNETTDKINDMQNDGKEVSKGEINPMSLKSRKRRNSRKNTGTEKDSEDEISDRKDNNEGDEEVGGKRRKIKGKRTPNKTVRKSVEEKRNTKSSSEEETQPETGYDGKEIKKTSASKKLKTPVKKSKIKEKVEGKSKTNSVQASKTKKETSEVDDDGEEHEQTTKKKKSVKVQGRHSRAFLGIDLNIDISDTSRSVRQSSRLAQIKIKEQADPKLGDENRHVTEKPSKKPKKKDGEEKLKGSQKKKKRSKKVISEEDIQEEEPVVEKKKGRRKKKKKNPVRAFNERDPWKSSSGSSSEVEEEEEDHFEDIVDEEEDIPVTLKSDHEFSPESDIEGDEEVKPIRRARTAQKVTDPQVEEGEESKDTDDFACEKCGKKDHPEWILLCDTCDHGWHASCLRPSLMLVPEGDWHCPPCQHTVLVKRLQETLKIYDRDTKRRQNEELRRKRLAYVGISLDNVLPSGQQNVPRERETSEESSESSGSSSGSDTEGSEEPVYQLRQRRQGPTSYRFNEYDDLINSAIQDEVNEVTVINTGLLKPPAENSVIVVTKVEEKKENEQINTENIGEVISTGDQPDVVTVAAEKPKKKEKDESGEESSEEEDDNEEEEFPSVVPKRNNVLPRPGKKKHRRLNCLDDPSDDDDGSDEDFKGSSSEEEEEEEEEYSDDSEVGRRGRSKRGHLGPVRRSSRARRSRFDKEFINDDSEESDAPRRKKTKKLWSDSDSESDDSTWGKRKKKKNYSSGRRKFQRNKKFTIEDELSESEGAKVPKKKRQRKIKYGGLDDLNVEELPARRTRGKKINYQEVLGSDTDEEIQKTKSLKRAIIDDEDEFVADKEVDKDESRSSSDEEESLDDEENEKSSEDEKEVNVKEPVKVNEEEGQELKPKSDVLPIKSPPIKPSPPKIVNKEKPVGVPGRRGRPPKAMIAPPPERLISEDEQYKAIVSKVPTIEHTTDRTNSEVNIAMPGNNINDHADPAHLLTSKKIPNSVIDSKFINRSPPLKIRSGVPVNAVGRKSPTLVSPSSEPSFFPVRSPNSGPIGSPPETKFQYPLKMQRTLVPFQGGPQQFGSTRKSVNLPQGTIKIESTNEEELDELDDEDLMDDIEEEEEEDEDDSDDDVLEEGEIPKKVARRMARMEERLQKLEDKKLAKQIKTVQTSVTIQPVSPGSAQTPAGNTPSDQKPPTTQPTQPLLRVVSPLKLMANPPSTLQSTFMHSGINPRMQMSPPATRMSLPIRPPQPANMMGQPVLGMDESGGKRRGRGRGKKQLAQEKSDQEMMVGGGSGGSVIRGMLQQPQSYPPTHYPQQYPPPPRIPFNPQRMPRPPFHPGHHPMDPSPSGGGTINIKQEGGGHPQSAPVHIPNKPQSSGPPYHPPPHRFDSSMPRQPGYPPQANPPPKSQYGSYPPPPATGGSYHYGNYPTPMPAREEPQVYPAQQQYNEQYGEPQPSASAPAPSSSKGFTEEESGGEFGGLVSYFSSQREDDIDT</sequence>
<gene>
    <name evidence="7" type="ORF">g.32070</name>
</gene>
<feature type="compositionally biased region" description="Polar residues" evidence="5">
    <location>
        <begin position="796"/>
        <end position="809"/>
    </location>
</feature>
<feature type="compositionally biased region" description="Polar residues" evidence="5">
    <location>
        <begin position="1295"/>
        <end position="1308"/>
    </location>
</feature>
<dbReference type="Gene3D" id="3.30.40.10">
    <property type="entry name" value="Zinc/RING finger domain, C3HC4 (zinc finger)"/>
    <property type="match status" value="1"/>
</dbReference>
<reference evidence="7" key="1">
    <citation type="submission" date="2015-11" db="EMBL/GenBank/DDBJ databases">
        <title>De novo transcriptome assembly of four potential Pierce s Disease insect vectors from Arizona vineyards.</title>
        <authorList>
            <person name="Tassone E.E."/>
        </authorList>
    </citation>
    <scope>NUCLEOTIDE SEQUENCE</scope>
</reference>
<feature type="region of interest" description="Disordered" evidence="5">
    <location>
        <begin position="2047"/>
        <end position="2070"/>
    </location>
</feature>
<feature type="region of interest" description="Disordered" evidence="5">
    <location>
        <begin position="222"/>
        <end position="271"/>
    </location>
</feature>
<feature type="compositionally biased region" description="Polar residues" evidence="5">
    <location>
        <begin position="888"/>
        <end position="901"/>
    </location>
</feature>
<evidence type="ECO:0000313" key="7">
    <source>
        <dbReference type="EMBL" id="JAS49551.1"/>
    </source>
</evidence>
<dbReference type="SUPFAM" id="SSF57903">
    <property type="entry name" value="FYVE/PHD zinc finger"/>
    <property type="match status" value="1"/>
</dbReference>
<dbReference type="PROSITE" id="PS01359">
    <property type="entry name" value="ZF_PHD_1"/>
    <property type="match status" value="1"/>
</dbReference>
<feature type="compositionally biased region" description="Basic and acidic residues" evidence="5">
    <location>
        <begin position="1004"/>
        <end position="1035"/>
    </location>
</feature>
<feature type="compositionally biased region" description="Low complexity" evidence="5">
    <location>
        <begin position="2121"/>
        <end position="2135"/>
    </location>
</feature>
<accession>A0A1B6FH68</accession>
<dbReference type="GO" id="GO:0031213">
    <property type="term" value="C:RSF complex"/>
    <property type="evidence" value="ECO:0007669"/>
    <property type="project" value="InterPro"/>
</dbReference>
<dbReference type="InterPro" id="IPR013083">
    <property type="entry name" value="Znf_RING/FYVE/PHD"/>
</dbReference>
<feature type="region of interest" description="Disordered" evidence="5">
    <location>
        <begin position="2113"/>
        <end position="2148"/>
    </location>
</feature>
<feature type="compositionally biased region" description="Pro residues" evidence="5">
    <location>
        <begin position="1995"/>
        <end position="2004"/>
    </location>
</feature>
<feature type="region of interest" description="Disordered" evidence="5">
    <location>
        <begin position="2242"/>
        <end position="2583"/>
    </location>
</feature>
<feature type="compositionally biased region" description="Polar residues" evidence="5">
    <location>
        <begin position="2253"/>
        <end position="2275"/>
    </location>
</feature>
<feature type="compositionally biased region" description="Basic residues" evidence="5">
    <location>
        <begin position="1271"/>
        <end position="1284"/>
    </location>
</feature>